<feature type="transmembrane region" description="Helical" evidence="6">
    <location>
        <begin position="178"/>
        <end position="208"/>
    </location>
</feature>
<accession>A0A9Q3CWH6</accession>
<feature type="transmembrane region" description="Helical" evidence="6">
    <location>
        <begin position="362"/>
        <end position="383"/>
    </location>
</feature>
<evidence type="ECO:0000256" key="5">
    <source>
        <dbReference type="ARBA" id="ARBA00032658"/>
    </source>
</evidence>
<dbReference type="OrthoDB" id="7694678at2759"/>
<dbReference type="GO" id="GO:0016020">
    <property type="term" value="C:membrane"/>
    <property type="evidence" value="ECO:0007669"/>
    <property type="project" value="InterPro"/>
</dbReference>
<protein>
    <recommendedName>
        <fullName evidence="5">Endopeptidase S2P</fullName>
    </recommendedName>
</protein>
<keyword evidence="10" id="KW-1185">Reference proteome</keyword>
<feature type="domain" description="Peptidase M50" evidence="8">
    <location>
        <begin position="297"/>
        <end position="647"/>
    </location>
</feature>
<evidence type="ECO:0000256" key="1">
    <source>
        <dbReference type="ARBA" id="ARBA00004127"/>
    </source>
</evidence>
<comment type="caution">
    <text evidence="9">The sequence shown here is derived from an EMBL/GenBank/DDBJ whole genome shotgun (WGS) entry which is preliminary data.</text>
</comment>
<feature type="signal peptide" evidence="7">
    <location>
        <begin position="1"/>
        <end position="25"/>
    </location>
</feature>
<organism evidence="9 10">
    <name type="scientific">Austropuccinia psidii MF-1</name>
    <dbReference type="NCBI Taxonomy" id="1389203"/>
    <lineage>
        <taxon>Eukaryota</taxon>
        <taxon>Fungi</taxon>
        <taxon>Dikarya</taxon>
        <taxon>Basidiomycota</taxon>
        <taxon>Pucciniomycotina</taxon>
        <taxon>Pucciniomycetes</taxon>
        <taxon>Pucciniales</taxon>
        <taxon>Sphaerophragmiaceae</taxon>
        <taxon>Austropuccinia</taxon>
    </lineage>
</organism>
<dbReference type="GO" id="GO:0031293">
    <property type="term" value="P:membrane protein intracellular domain proteolysis"/>
    <property type="evidence" value="ECO:0007669"/>
    <property type="project" value="TreeGrafter"/>
</dbReference>
<feature type="transmembrane region" description="Helical" evidence="6">
    <location>
        <begin position="59"/>
        <end position="82"/>
    </location>
</feature>
<reference evidence="9" key="1">
    <citation type="submission" date="2021-03" db="EMBL/GenBank/DDBJ databases">
        <title>Draft genome sequence of rust myrtle Austropuccinia psidii MF-1, a brazilian biotype.</title>
        <authorList>
            <person name="Quecine M.C."/>
            <person name="Pachon D.M.R."/>
            <person name="Bonatelli M.L."/>
            <person name="Correr F.H."/>
            <person name="Franceschini L.M."/>
            <person name="Leite T.F."/>
            <person name="Margarido G.R.A."/>
            <person name="Almeida C.A."/>
            <person name="Ferrarezi J.A."/>
            <person name="Labate C.A."/>
        </authorList>
    </citation>
    <scope>NUCLEOTIDE SEQUENCE</scope>
    <source>
        <strain evidence="9">MF-1</strain>
    </source>
</reference>
<dbReference type="PANTHER" id="PTHR13325">
    <property type="entry name" value="PROTEASE M50 MEMBRANE-BOUND TRANSCRIPTION FACTOR SITE 2 PROTEASE"/>
    <property type="match status" value="1"/>
</dbReference>
<sequence>MQMGWAKHLVARLLTLASKCRPGRSTSAEAGGYFWRQFRAQLGGAASCSQLGRLTYRRLFFRMLSLWLVVAFWMAVSIRACLKPSRRVFKERPSSRQTSLVLGLGWIQVDSPALNDLPLRLLASLGVFPSSYNLSSGKNPKSFDDTDWDHPELFERSRPKNKSFGLTKRSVLNAMYDVGAVACVFGVIVALLLLFYLLICILSELWYFEPIHPNQQPHAFEKPPSFRQTLFNASRSLLKRAAISIPESRDLKSSFQIPPQRPSSQDTQIPISGVDHMFLQLAIPGFTIPLSYLPIYLSALIICQAIHEFGHALVATLNAFEIQSVGFYILFPCIPVCYVNITDSQSHSFSWTKKKVIELKKVRVATAGVWHNLVLAFLSWLIWSDGGNFFNRTIGHVFWANISSSGVMVAQIDQTSPLAPLVSCRDIIVQIDDYILADKSALRAEGNDAHLSSEKWSEYLLQAPDSFENFSKTRARGWCIDNHRFQKNPLTCCEVSVTERSIYQETPKSHLCFHTLKIDRVNQKGCLSAADITSLMQSQRCTSTLDCTVENTCIQLDSREDLVRLYVLADRSGKLGTVFYNGPKYSLWKEVRISHLKPRYELFRTDLIILIHEFFGFILSISIGLAFMNLLPIRRLDGSAICESFVTLLLLPNPLDDEPSSPSGYSLDLRSIGHARPVNPGTHINELAEIKSSLLFKFWKFCDTFSYQFFKIKSSSLGTFSIHDKNLMMCEILEKKEKLLRTLYFGTTCISFIVLIGITIQSLKN</sequence>
<feature type="transmembrane region" description="Helical" evidence="6">
    <location>
        <begin position="607"/>
        <end position="631"/>
    </location>
</feature>
<keyword evidence="2 6" id="KW-0812">Transmembrane</keyword>
<dbReference type="GO" id="GO:1905897">
    <property type="term" value="P:regulation of response to endoplasmic reticulum stress"/>
    <property type="evidence" value="ECO:0007669"/>
    <property type="project" value="TreeGrafter"/>
</dbReference>
<proteinExistence type="predicted"/>
<evidence type="ECO:0000313" key="9">
    <source>
        <dbReference type="EMBL" id="MBW0491122.1"/>
    </source>
</evidence>
<name>A0A9Q3CWH6_9BASI</name>
<dbReference type="AlphaFoldDB" id="A0A9Q3CWH6"/>
<dbReference type="InterPro" id="IPR001193">
    <property type="entry name" value="MBTPS2"/>
</dbReference>
<evidence type="ECO:0000256" key="2">
    <source>
        <dbReference type="ARBA" id="ARBA00022692"/>
    </source>
</evidence>
<dbReference type="GO" id="GO:0005737">
    <property type="term" value="C:cytoplasm"/>
    <property type="evidence" value="ECO:0007669"/>
    <property type="project" value="TreeGrafter"/>
</dbReference>
<evidence type="ECO:0000256" key="6">
    <source>
        <dbReference type="SAM" id="Phobius"/>
    </source>
</evidence>
<comment type="subcellular location">
    <subcellularLocation>
        <location evidence="1">Endomembrane system</location>
        <topology evidence="1">Multi-pass membrane protein</topology>
    </subcellularLocation>
</comment>
<feature type="transmembrane region" description="Helical" evidence="6">
    <location>
        <begin position="322"/>
        <end position="341"/>
    </location>
</feature>
<dbReference type="GO" id="GO:0012505">
    <property type="term" value="C:endomembrane system"/>
    <property type="evidence" value="ECO:0007669"/>
    <property type="project" value="UniProtKB-SubCell"/>
</dbReference>
<gene>
    <name evidence="9" type="ORF">O181_030837</name>
</gene>
<keyword evidence="4 6" id="KW-0472">Membrane</keyword>
<feature type="transmembrane region" description="Helical" evidence="6">
    <location>
        <begin position="743"/>
        <end position="763"/>
    </location>
</feature>
<dbReference type="PANTHER" id="PTHR13325:SF3">
    <property type="entry name" value="MEMBRANE-BOUND TRANSCRIPTION FACTOR SITE-2 PROTEASE"/>
    <property type="match status" value="1"/>
</dbReference>
<evidence type="ECO:0000256" key="4">
    <source>
        <dbReference type="ARBA" id="ARBA00023136"/>
    </source>
</evidence>
<keyword evidence="7" id="KW-0732">Signal</keyword>
<evidence type="ECO:0000259" key="8">
    <source>
        <dbReference type="Pfam" id="PF02163"/>
    </source>
</evidence>
<dbReference type="EMBL" id="AVOT02010916">
    <property type="protein sequence ID" value="MBW0491122.1"/>
    <property type="molecule type" value="Genomic_DNA"/>
</dbReference>
<evidence type="ECO:0000256" key="7">
    <source>
        <dbReference type="SAM" id="SignalP"/>
    </source>
</evidence>
<dbReference type="Pfam" id="PF02163">
    <property type="entry name" value="Peptidase_M50"/>
    <property type="match status" value="1"/>
</dbReference>
<evidence type="ECO:0000313" key="10">
    <source>
        <dbReference type="Proteomes" id="UP000765509"/>
    </source>
</evidence>
<dbReference type="InterPro" id="IPR008915">
    <property type="entry name" value="Peptidase_M50"/>
</dbReference>
<dbReference type="Proteomes" id="UP000765509">
    <property type="component" value="Unassembled WGS sequence"/>
</dbReference>
<dbReference type="GO" id="GO:0004222">
    <property type="term" value="F:metalloendopeptidase activity"/>
    <property type="evidence" value="ECO:0007669"/>
    <property type="project" value="InterPro"/>
</dbReference>
<keyword evidence="3 6" id="KW-1133">Transmembrane helix</keyword>
<feature type="chain" id="PRO_5040496504" description="Endopeptidase S2P" evidence="7">
    <location>
        <begin position="26"/>
        <end position="765"/>
    </location>
</feature>
<evidence type="ECO:0000256" key="3">
    <source>
        <dbReference type="ARBA" id="ARBA00022989"/>
    </source>
</evidence>